<dbReference type="InterPro" id="IPR046349">
    <property type="entry name" value="C1-like_sf"/>
</dbReference>
<dbReference type="EMBL" id="JAWDGP010003764">
    <property type="protein sequence ID" value="KAK3771174.1"/>
    <property type="molecule type" value="Genomic_DNA"/>
</dbReference>
<dbReference type="Proteomes" id="UP001283361">
    <property type="component" value="Unassembled WGS sequence"/>
</dbReference>
<feature type="region of interest" description="Disordered" evidence="3">
    <location>
        <begin position="1"/>
        <end position="21"/>
    </location>
</feature>
<sequence>MRKPNPTRRDENVRKHDVNDVGSESDTALKLVVWTRFCGQAAGSDGGRADYQHTGWSSSIANARPEFNHITKNRHVAIGERMTTLHGQPFRVNIDSSFNTSFSSPTEPRVLRHSFRLYHFRRPHRCFVCKQLVYNQGSACQVCRYICHRKCEMQVPLLVPVTVRNLVHRPRDSGEAIYHGDEKNCNPPSTDPNENQAVPAGQFVWPPLDTGDMSLIIFTKHFITVKLVLCDRLEFQVGSLAWLAFYVTQVKFCPVTLANFPDETFSIFSGPACTPQTRYIECFDLGSG</sequence>
<reference evidence="5" key="1">
    <citation type="journal article" date="2023" name="G3 (Bethesda)">
        <title>A reference genome for the long-term kleptoplast-retaining sea slug Elysia crispata morphotype clarki.</title>
        <authorList>
            <person name="Eastman K.E."/>
            <person name="Pendleton A.L."/>
            <person name="Shaikh M.A."/>
            <person name="Suttiyut T."/>
            <person name="Ogas R."/>
            <person name="Tomko P."/>
            <person name="Gavelis G."/>
            <person name="Widhalm J.R."/>
            <person name="Wisecaver J.H."/>
        </authorList>
    </citation>
    <scope>NUCLEOTIDE SEQUENCE</scope>
    <source>
        <strain evidence="5">ECLA1</strain>
    </source>
</reference>
<feature type="compositionally biased region" description="Basic and acidic residues" evidence="3">
    <location>
        <begin position="7"/>
        <end position="19"/>
    </location>
</feature>
<evidence type="ECO:0000313" key="6">
    <source>
        <dbReference type="Proteomes" id="UP001283361"/>
    </source>
</evidence>
<keyword evidence="2" id="KW-0862">Zinc</keyword>
<protein>
    <recommendedName>
        <fullName evidence="4">Phorbol-ester/DAG-type domain-containing protein</fullName>
    </recommendedName>
</protein>
<keyword evidence="1" id="KW-0479">Metal-binding</keyword>
<evidence type="ECO:0000256" key="3">
    <source>
        <dbReference type="SAM" id="MobiDB-lite"/>
    </source>
</evidence>
<dbReference type="SUPFAM" id="SSF57889">
    <property type="entry name" value="Cysteine-rich domain"/>
    <property type="match status" value="1"/>
</dbReference>
<dbReference type="AlphaFoldDB" id="A0AAE0ZKL1"/>
<dbReference type="CDD" id="cd20826">
    <property type="entry name" value="C1_TNS2-like"/>
    <property type="match status" value="1"/>
</dbReference>
<organism evidence="5 6">
    <name type="scientific">Elysia crispata</name>
    <name type="common">lettuce slug</name>
    <dbReference type="NCBI Taxonomy" id="231223"/>
    <lineage>
        <taxon>Eukaryota</taxon>
        <taxon>Metazoa</taxon>
        <taxon>Spiralia</taxon>
        <taxon>Lophotrochozoa</taxon>
        <taxon>Mollusca</taxon>
        <taxon>Gastropoda</taxon>
        <taxon>Heterobranchia</taxon>
        <taxon>Euthyneura</taxon>
        <taxon>Panpulmonata</taxon>
        <taxon>Sacoglossa</taxon>
        <taxon>Placobranchoidea</taxon>
        <taxon>Plakobranchidae</taxon>
        <taxon>Elysia</taxon>
    </lineage>
</organism>
<name>A0AAE0ZKL1_9GAST</name>
<evidence type="ECO:0000259" key="4">
    <source>
        <dbReference type="PROSITE" id="PS50081"/>
    </source>
</evidence>
<accession>A0AAE0ZKL1</accession>
<evidence type="ECO:0000313" key="5">
    <source>
        <dbReference type="EMBL" id="KAK3771174.1"/>
    </source>
</evidence>
<keyword evidence="6" id="KW-1185">Reference proteome</keyword>
<comment type="caution">
    <text evidence="5">The sequence shown here is derived from an EMBL/GenBank/DDBJ whole genome shotgun (WGS) entry which is preliminary data.</text>
</comment>
<dbReference type="Pfam" id="PF00130">
    <property type="entry name" value="C1_1"/>
    <property type="match status" value="1"/>
</dbReference>
<gene>
    <name evidence="5" type="ORF">RRG08_053321</name>
</gene>
<evidence type="ECO:0000256" key="2">
    <source>
        <dbReference type="ARBA" id="ARBA00022833"/>
    </source>
</evidence>
<dbReference type="Gene3D" id="3.30.60.20">
    <property type="match status" value="1"/>
</dbReference>
<feature type="domain" description="Phorbol-ester/DAG-type" evidence="4">
    <location>
        <begin position="112"/>
        <end position="159"/>
    </location>
</feature>
<proteinExistence type="predicted"/>
<dbReference type="PROSITE" id="PS50081">
    <property type="entry name" value="ZF_DAG_PE_2"/>
    <property type="match status" value="1"/>
</dbReference>
<dbReference type="InterPro" id="IPR002219">
    <property type="entry name" value="PKC_DAG/PE"/>
</dbReference>
<evidence type="ECO:0000256" key="1">
    <source>
        <dbReference type="ARBA" id="ARBA00022723"/>
    </source>
</evidence>
<dbReference type="GO" id="GO:0046872">
    <property type="term" value="F:metal ion binding"/>
    <property type="evidence" value="ECO:0007669"/>
    <property type="project" value="UniProtKB-KW"/>
</dbReference>